<name>A0A5C3KU76_COPMA</name>
<dbReference type="STRING" id="230819.A0A5C3KU76"/>
<dbReference type="AlphaFoldDB" id="A0A5C3KU76"/>
<evidence type="ECO:0000313" key="3">
    <source>
        <dbReference type="Proteomes" id="UP000307440"/>
    </source>
</evidence>
<dbReference type="PROSITE" id="PS50097">
    <property type="entry name" value="BTB"/>
    <property type="match status" value="1"/>
</dbReference>
<dbReference type="OrthoDB" id="3199068at2759"/>
<proteinExistence type="predicted"/>
<accession>A0A5C3KU76</accession>
<dbReference type="InterPro" id="IPR011333">
    <property type="entry name" value="SKP1/BTB/POZ_sf"/>
</dbReference>
<dbReference type="Proteomes" id="UP000307440">
    <property type="component" value="Unassembled WGS sequence"/>
</dbReference>
<protein>
    <recommendedName>
        <fullName evidence="1">BTB domain-containing protein</fullName>
    </recommendedName>
</protein>
<dbReference type="InterPro" id="IPR000210">
    <property type="entry name" value="BTB/POZ_dom"/>
</dbReference>
<evidence type="ECO:0000313" key="2">
    <source>
        <dbReference type="EMBL" id="TFK24112.1"/>
    </source>
</evidence>
<sequence>MSSSDSAPQVSDLFYFETVVFQVEDVLYRVPRDNFIKHSEIFESMFQLPNSSKEGTCNESPIILQGYKKSDFESLLKLLYSSWRNSPSLGGFEALTHSDWIGVLHMANRWQMLTIRETAIKSVVISSVQPVEKVLLGRDCRVPAWVVQGYSEMICNPKIDLEDFGKVGLESAMKLLWIYKDAIGTSSESKITVAPGQLQCPQCNTSTIGVTVYTSYNHYGGSQSQFHKISSVSCSSCGATVNPVVSAKNMLPQLTFNIIKDKVEKTFETELKSISYDT</sequence>
<dbReference type="Pfam" id="PF00651">
    <property type="entry name" value="BTB"/>
    <property type="match status" value="1"/>
</dbReference>
<evidence type="ECO:0000259" key="1">
    <source>
        <dbReference type="PROSITE" id="PS50097"/>
    </source>
</evidence>
<dbReference type="EMBL" id="ML210206">
    <property type="protein sequence ID" value="TFK24112.1"/>
    <property type="molecule type" value="Genomic_DNA"/>
</dbReference>
<gene>
    <name evidence="2" type="ORF">FA15DRAFT_669880</name>
</gene>
<dbReference type="Gene3D" id="3.30.710.10">
    <property type="entry name" value="Potassium Channel Kv1.1, Chain A"/>
    <property type="match status" value="1"/>
</dbReference>
<feature type="domain" description="BTB" evidence="1">
    <location>
        <begin position="17"/>
        <end position="88"/>
    </location>
</feature>
<keyword evidence="3" id="KW-1185">Reference proteome</keyword>
<reference evidence="2 3" key="1">
    <citation type="journal article" date="2019" name="Nat. Ecol. Evol.">
        <title>Megaphylogeny resolves global patterns of mushroom evolution.</title>
        <authorList>
            <person name="Varga T."/>
            <person name="Krizsan K."/>
            <person name="Foldi C."/>
            <person name="Dima B."/>
            <person name="Sanchez-Garcia M."/>
            <person name="Sanchez-Ramirez S."/>
            <person name="Szollosi G.J."/>
            <person name="Szarkandi J.G."/>
            <person name="Papp V."/>
            <person name="Albert L."/>
            <person name="Andreopoulos W."/>
            <person name="Angelini C."/>
            <person name="Antonin V."/>
            <person name="Barry K.W."/>
            <person name="Bougher N.L."/>
            <person name="Buchanan P."/>
            <person name="Buyck B."/>
            <person name="Bense V."/>
            <person name="Catcheside P."/>
            <person name="Chovatia M."/>
            <person name="Cooper J."/>
            <person name="Damon W."/>
            <person name="Desjardin D."/>
            <person name="Finy P."/>
            <person name="Geml J."/>
            <person name="Haridas S."/>
            <person name="Hughes K."/>
            <person name="Justo A."/>
            <person name="Karasinski D."/>
            <person name="Kautmanova I."/>
            <person name="Kiss B."/>
            <person name="Kocsube S."/>
            <person name="Kotiranta H."/>
            <person name="LaButti K.M."/>
            <person name="Lechner B.E."/>
            <person name="Liimatainen K."/>
            <person name="Lipzen A."/>
            <person name="Lukacs Z."/>
            <person name="Mihaltcheva S."/>
            <person name="Morgado L.N."/>
            <person name="Niskanen T."/>
            <person name="Noordeloos M.E."/>
            <person name="Ohm R.A."/>
            <person name="Ortiz-Santana B."/>
            <person name="Ovrebo C."/>
            <person name="Racz N."/>
            <person name="Riley R."/>
            <person name="Savchenko A."/>
            <person name="Shiryaev A."/>
            <person name="Soop K."/>
            <person name="Spirin V."/>
            <person name="Szebenyi C."/>
            <person name="Tomsovsky M."/>
            <person name="Tulloss R.E."/>
            <person name="Uehling J."/>
            <person name="Grigoriev I.V."/>
            <person name="Vagvolgyi C."/>
            <person name="Papp T."/>
            <person name="Martin F.M."/>
            <person name="Miettinen O."/>
            <person name="Hibbett D.S."/>
            <person name="Nagy L.G."/>
        </authorList>
    </citation>
    <scope>NUCLEOTIDE SEQUENCE [LARGE SCALE GENOMIC DNA]</scope>
    <source>
        <strain evidence="2 3">CBS 121175</strain>
    </source>
</reference>
<organism evidence="2 3">
    <name type="scientific">Coprinopsis marcescibilis</name>
    <name type="common">Agaric fungus</name>
    <name type="synonym">Psathyrella marcescibilis</name>
    <dbReference type="NCBI Taxonomy" id="230819"/>
    <lineage>
        <taxon>Eukaryota</taxon>
        <taxon>Fungi</taxon>
        <taxon>Dikarya</taxon>
        <taxon>Basidiomycota</taxon>
        <taxon>Agaricomycotina</taxon>
        <taxon>Agaricomycetes</taxon>
        <taxon>Agaricomycetidae</taxon>
        <taxon>Agaricales</taxon>
        <taxon>Agaricineae</taxon>
        <taxon>Psathyrellaceae</taxon>
        <taxon>Coprinopsis</taxon>
    </lineage>
</organism>
<dbReference type="SUPFAM" id="SSF54695">
    <property type="entry name" value="POZ domain"/>
    <property type="match status" value="1"/>
</dbReference>